<dbReference type="AlphaFoldDB" id="A0A9P3LHN2"/>
<feature type="chain" id="PRO_5040484178" evidence="1">
    <location>
        <begin position="26"/>
        <end position="77"/>
    </location>
</feature>
<reference evidence="2 3" key="1">
    <citation type="submission" date="2021-08" db="EMBL/GenBank/DDBJ databases">
        <title>Draft Genome Sequence of Phanerochaete sordida strain YK-624.</title>
        <authorList>
            <person name="Mori T."/>
            <person name="Dohra H."/>
            <person name="Suzuki T."/>
            <person name="Kawagishi H."/>
            <person name="Hirai H."/>
        </authorList>
    </citation>
    <scope>NUCLEOTIDE SEQUENCE [LARGE SCALE GENOMIC DNA]</scope>
    <source>
        <strain evidence="2 3">YK-624</strain>
    </source>
</reference>
<name>A0A9P3LHN2_9APHY</name>
<comment type="caution">
    <text evidence="2">The sequence shown here is derived from an EMBL/GenBank/DDBJ whole genome shotgun (WGS) entry which is preliminary data.</text>
</comment>
<keyword evidence="1" id="KW-0732">Signal</keyword>
<dbReference type="Proteomes" id="UP000703269">
    <property type="component" value="Unassembled WGS sequence"/>
</dbReference>
<evidence type="ECO:0000313" key="2">
    <source>
        <dbReference type="EMBL" id="GJE95711.1"/>
    </source>
</evidence>
<accession>A0A9P3LHN2</accession>
<gene>
    <name evidence="2" type="ORF">PsYK624_118970</name>
</gene>
<dbReference type="EMBL" id="BPQB01000051">
    <property type="protein sequence ID" value="GJE95711.1"/>
    <property type="molecule type" value="Genomic_DNA"/>
</dbReference>
<evidence type="ECO:0000256" key="1">
    <source>
        <dbReference type="SAM" id="SignalP"/>
    </source>
</evidence>
<protein>
    <submittedName>
        <fullName evidence="2">Uncharacterized protein</fullName>
    </submittedName>
</protein>
<organism evidence="2 3">
    <name type="scientific">Phanerochaete sordida</name>
    <dbReference type="NCBI Taxonomy" id="48140"/>
    <lineage>
        <taxon>Eukaryota</taxon>
        <taxon>Fungi</taxon>
        <taxon>Dikarya</taxon>
        <taxon>Basidiomycota</taxon>
        <taxon>Agaricomycotina</taxon>
        <taxon>Agaricomycetes</taxon>
        <taxon>Polyporales</taxon>
        <taxon>Phanerochaetaceae</taxon>
        <taxon>Phanerochaete</taxon>
    </lineage>
</organism>
<proteinExistence type="predicted"/>
<feature type="signal peptide" evidence="1">
    <location>
        <begin position="1"/>
        <end position="25"/>
    </location>
</feature>
<evidence type="ECO:0000313" key="3">
    <source>
        <dbReference type="Proteomes" id="UP000703269"/>
    </source>
</evidence>
<sequence>MHAPPLAHVLALLTLLPPLALFGAAAPIALLARRPLDEGTISSPLGGAPAIDRLEGLLRPQDTGDVFQRAPAGLAQT</sequence>
<keyword evidence="3" id="KW-1185">Reference proteome</keyword>